<name>A0AAJ0CN43_9HYPO</name>
<evidence type="ECO:0000256" key="3">
    <source>
        <dbReference type="ARBA" id="ARBA00023163"/>
    </source>
</evidence>
<feature type="domain" description="Zn(2)-C6 fungal-type" evidence="5">
    <location>
        <begin position="13"/>
        <end position="43"/>
    </location>
</feature>
<keyword evidence="2" id="KW-0238">DNA-binding</keyword>
<keyword evidence="3" id="KW-0804">Transcription</keyword>
<dbReference type="PRINTS" id="PR00755">
    <property type="entry name" value="AFLATOXINBRP"/>
</dbReference>
<dbReference type="Gene3D" id="4.10.240.10">
    <property type="entry name" value="Zn(2)-C6 fungal-type DNA-binding domain"/>
    <property type="match status" value="1"/>
</dbReference>
<evidence type="ECO:0000256" key="1">
    <source>
        <dbReference type="ARBA" id="ARBA00023015"/>
    </source>
</evidence>
<dbReference type="InterPro" id="IPR001138">
    <property type="entry name" value="Zn2Cys6_DnaBD"/>
</dbReference>
<evidence type="ECO:0000259" key="5">
    <source>
        <dbReference type="PROSITE" id="PS50048"/>
    </source>
</evidence>
<keyword evidence="7" id="KW-1185">Reference proteome</keyword>
<dbReference type="SMART" id="SM00066">
    <property type="entry name" value="GAL4"/>
    <property type="match status" value="1"/>
</dbReference>
<organism evidence="6 7">
    <name type="scientific">Conoideocrella luteorostrata</name>
    <dbReference type="NCBI Taxonomy" id="1105319"/>
    <lineage>
        <taxon>Eukaryota</taxon>
        <taxon>Fungi</taxon>
        <taxon>Dikarya</taxon>
        <taxon>Ascomycota</taxon>
        <taxon>Pezizomycotina</taxon>
        <taxon>Sordariomycetes</taxon>
        <taxon>Hypocreomycetidae</taxon>
        <taxon>Hypocreales</taxon>
        <taxon>Clavicipitaceae</taxon>
        <taxon>Conoideocrella</taxon>
    </lineage>
</organism>
<reference evidence="6" key="1">
    <citation type="submission" date="2023-06" db="EMBL/GenBank/DDBJ databases">
        <title>Conoideocrella luteorostrata (Hypocreales: Clavicipitaceae), a potential biocontrol fungus for elongate hemlock scale in United States Christmas tree production areas.</title>
        <authorList>
            <person name="Barrett H."/>
            <person name="Lovett B."/>
            <person name="Macias A.M."/>
            <person name="Stajich J.E."/>
            <person name="Kasson M.T."/>
        </authorList>
    </citation>
    <scope>NUCLEOTIDE SEQUENCE</scope>
    <source>
        <strain evidence="6">ARSEF 14590</strain>
    </source>
</reference>
<dbReference type="PROSITE" id="PS50048">
    <property type="entry name" value="ZN2_CY6_FUNGAL_2"/>
    <property type="match status" value="1"/>
</dbReference>
<protein>
    <recommendedName>
        <fullName evidence="5">Zn(2)-C6 fungal-type domain-containing protein</fullName>
    </recommendedName>
</protein>
<keyword evidence="4" id="KW-0539">Nucleus</keyword>
<evidence type="ECO:0000313" key="6">
    <source>
        <dbReference type="EMBL" id="KAK2596766.1"/>
    </source>
</evidence>
<accession>A0AAJ0CN43</accession>
<dbReference type="EMBL" id="JASWJB010000110">
    <property type="protein sequence ID" value="KAK2596766.1"/>
    <property type="molecule type" value="Genomic_DNA"/>
</dbReference>
<dbReference type="GO" id="GO:0008270">
    <property type="term" value="F:zinc ion binding"/>
    <property type="evidence" value="ECO:0007669"/>
    <property type="project" value="InterPro"/>
</dbReference>
<dbReference type="PANTHER" id="PTHR31069:SF31">
    <property type="entry name" value="MONODICTYPHENONE CLUSTER TRANSCRIPTION FACTOR-RELATED"/>
    <property type="match status" value="1"/>
</dbReference>
<dbReference type="SUPFAM" id="SSF57701">
    <property type="entry name" value="Zn2/Cys6 DNA-binding domain"/>
    <property type="match status" value="1"/>
</dbReference>
<dbReference type="Pfam" id="PF00172">
    <property type="entry name" value="Zn_clus"/>
    <property type="match status" value="1"/>
</dbReference>
<dbReference type="PANTHER" id="PTHR31069">
    <property type="entry name" value="OLEATE-ACTIVATED TRANSCRIPTION FACTOR 1-RELATED"/>
    <property type="match status" value="1"/>
</dbReference>
<dbReference type="AlphaFoldDB" id="A0AAJ0CN43"/>
<comment type="caution">
    <text evidence="6">The sequence shown here is derived from an EMBL/GenBank/DDBJ whole genome shotgun (WGS) entry which is preliminary data.</text>
</comment>
<dbReference type="GO" id="GO:0000981">
    <property type="term" value="F:DNA-binding transcription factor activity, RNA polymerase II-specific"/>
    <property type="evidence" value="ECO:0007669"/>
    <property type="project" value="InterPro"/>
</dbReference>
<dbReference type="InterPro" id="IPR050675">
    <property type="entry name" value="OAF3"/>
</dbReference>
<dbReference type="PROSITE" id="PS00463">
    <property type="entry name" value="ZN2_CY6_FUNGAL_1"/>
    <property type="match status" value="1"/>
</dbReference>
<dbReference type="GO" id="GO:0003677">
    <property type="term" value="F:DNA binding"/>
    <property type="evidence" value="ECO:0007669"/>
    <property type="project" value="UniProtKB-KW"/>
</dbReference>
<dbReference type="InterPro" id="IPR036864">
    <property type="entry name" value="Zn2-C6_fun-type_DNA-bd_sf"/>
</dbReference>
<evidence type="ECO:0000256" key="4">
    <source>
        <dbReference type="ARBA" id="ARBA00023242"/>
    </source>
</evidence>
<keyword evidence="1" id="KW-0805">Transcription regulation</keyword>
<proteinExistence type="predicted"/>
<sequence length="423" mass="46967">MPSEPRPPRLRISCVNCTAAKVKCSGEKTGCMRCSKHSLECTYLESKAGRVPRVRRKQQTITELPHDSNEFFSSPYVDPIEIPELNDVGKVGAPFSISAATTLSEISTNDQSGETADIGVTTGHSNMLNYYSYPTPLGSSRSSLSHIFMSQGERETPDVVFPNSQRDMCDAETNLEMPLFTMERAENENSASNMAADGLTEPQAFLTEHQLLGLSASSSQNTTVEKCRDEQCVLTMTRIISALEASLSHKALAVEVVLEIVSTARIGLDGLIDIQQQQHAQISRFVVLFGVVLHQISNLIEMSIETLGIHTGNKSFTTPCPSPQVDTRTPSAILDQLNTINVLISNYKSEARSRLKDDHRAIYVQRISEELECNVQMASRVMKLADRVTSHRQSSELLLLWKSSCRKFLETSNAQLRELQRRL</sequence>
<evidence type="ECO:0000313" key="7">
    <source>
        <dbReference type="Proteomes" id="UP001251528"/>
    </source>
</evidence>
<evidence type="ECO:0000256" key="2">
    <source>
        <dbReference type="ARBA" id="ARBA00023125"/>
    </source>
</evidence>
<gene>
    <name evidence="6" type="ORF">QQS21_006161</name>
</gene>
<dbReference type="Proteomes" id="UP001251528">
    <property type="component" value="Unassembled WGS sequence"/>
</dbReference>
<dbReference type="CDD" id="cd00067">
    <property type="entry name" value="GAL4"/>
    <property type="match status" value="1"/>
</dbReference>